<evidence type="ECO:0000256" key="3">
    <source>
        <dbReference type="ARBA" id="ARBA00022692"/>
    </source>
</evidence>
<comment type="subcellular location">
    <subcellularLocation>
        <location evidence="1">Cell membrane</location>
        <topology evidence="1">Multi-pass membrane protein</topology>
    </subcellularLocation>
</comment>
<dbReference type="PROSITE" id="PS50262">
    <property type="entry name" value="G_PROTEIN_RECEP_F1_2"/>
    <property type="match status" value="1"/>
</dbReference>
<feature type="transmembrane region" description="Helical" evidence="9">
    <location>
        <begin position="34"/>
        <end position="56"/>
    </location>
</feature>
<dbReference type="Proteomes" id="UP001152320">
    <property type="component" value="Chromosome 6"/>
</dbReference>
<dbReference type="AlphaFoldDB" id="A0A9Q1C9Y2"/>
<keyword evidence="2" id="KW-1003">Cell membrane</keyword>
<evidence type="ECO:0000256" key="6">
    <source>
        <dbReference type="ARBA" id="ARBA00023136"/>
    </source>
</evidence>
<dbReference type="InterPro" id="IPR000276">
    <property type="entry name" value="GPCR_Rhodpsn"/>
</dbReference>
<dbReference type="Pfam" id="PF00001">
    <property type="entry name" value="7tm_1"/>
    <property type="match status" value="1"/>
</dbReference>
<dbReference type="InterPro" id="IPR017452">
    <property type="entry name" value="GPCR_Rhodpsn_7TM"/>
</dbReference>
<evidence type="ECO:0000256" key="5">
    <source>
        <dbReference type="ARBA" id="ARBA00023040"/>
    </source>
</evidence>
<proteinExistence type="predicted"/>
<dbReference type="EMBL" id="JAIZAY010000006">
    <property type="protein sequence ID" value="KAJ8040761.1"/>
    <property type="molecule type" value="Genomic_DNA"/>
</dbReference>
<evidence type="ECO:0000313" key="11">
    <source>
        <dbReference type="EMBL" id="KAJ8040761.1"/>
    </source>
</evidence>
<name>A0A9Q1C9Y2_HOLLE</name>
<evidence type="ECO:0000256" key="1">
    <source>
        <dbReference type="ARBA" id="ARBA00004651"/>
    </source>
</evidence>
<protein>
    <submittedName>
        <fullName evidence="11">Medium-wave-sensitive opsin 1</fullName>
    </submittedName>
</protein>
<keyword evidence="5" id="KW-0297">G-protein coupled receptor</keyword>
<keyword evidence="3 9" id="KW-0812">Transmembrane</keyword>
<evidence type="ECO:0000256" key="8">
    <source>
        <dbReference type="ARBA" id="ARBA00023224"/>
    </source>
</evidence>
<reference evidence="11" key="1">
    <citation type="submission" date="2021-10" db="EMBL/GenBank/DDBJ databases">
        <title>Tropical sea cucumber genome reveals ecological adaptation and Cuvierian tubules defense mechanism.</title>
        <authorList>
            <person name="Chen T."/>
        </authorList>
    </citation>
    <scope>NUCLEOTIDE SEQUENCE</scope>
    <source>
        <strain evidence="11">Nanhai2018</strain>
        <tissue evidence="11">Muscle</tissue>
    </source>
</reference>
<gene>
    <name evidence="11" type="ORF">HOLleu_15156</name>
</gene>
<dbReference type="PANTHER" id="PTHR22752">
    <property type="entry name" value="G PROTEIN-COUPLED RECEPTOR"/>
    <property type="match status" value="1"/>
</dbReference>
<dbReference type="OrthoDB" id="5977853at2759"/>
<feature type="transmembrane region" description="Helical" evidence="9">
    <location>
        <begin position="68"/>
        <end position="89"/>
    </location>
</feature>
<feature type="transmembrane region" description="Helical" evidence="9">
    <location>
        <begin position="192"/>
        <end position="215"/>
    </location>
</feature>
<keyword evidence="4 9" id="KW-1133">Transmembrane helix</keyword>
<dbReference type="Gene3D" id="1.20.1070.10">
    <property type="entry name" value="Rhodopsin 7-helix transmembrane proteins"/>
    <property type="match status" value="1"/>
</dbReference>
<keyword evidence="7" id="KW-0675">Receptor</keyword>
<feature type="transmembrane region" description="Helical" evidence="9">
    <location>
        <begin position="101"/>
        <end position="126"/>
    </location>
</feature>
<organism evidence="11 12">
    <name type="scientific">Holothuria leucospilota</name>
    <name type="common">Black long sea cucumber</name>
    <name type="synonym">Mertensiothuria leucospilota</name>
    <dbReference type="NCBI Taxonomy" id="206669"/>
    <lineage>
        <taxon>Eukaryota</taxon>
        <taxon>Metazoa</taxon>
        <taxon>Echinodermata</taxon>
        <taxon>Eleutherozoa</taxon>
        <taxon>Echinozoa</taxon>
        <taxon>Holothuroidea</taxon>
        <taxon>Aspidochirotacea</taxon>
        <taxon>Aspidochirotida</taxon>
        <taxon>Holothuriidae</taxon>
        <taxon>Holothuria</taxon>
    </lineage>
</organism>
<keyword evidence="6 9" id="KW-0472">Membrane</keyword>
<sequence>MKMICPEQEEWFANQSLKRGENYHERGILFIAELAYLSTIMFVATFANISIAVAILRVPKLRRNLNNILILNLIVVDLNTTLGSMPFSFADLFKTGFLICYPVLCRIQCIFSLIGCFGNFAAIVLISIYRCMNIVIGNRVTITRRHIALMIAIGWACSTLISFPPVTGFTVTHAYHLGTHHCTPEWEKSCTYYSFCVSFMYLITIPTLVVCYTLIRIEVVKSESRVDKYMHDKQTETCQKGHTHATTHALPDADEQLFESKISNAEEIDGDSRGRDRAHIPQPITTISETISLHIEEISEHETSHQWGFVEPLRTRAPPRRRHRVDRHRVDRRVTLAGKFPTQKPN</sequence>
<dbReference type="GO" id="GO:0005886">
    <property type="term" value="C:plasma membrane"/>
    <property type="evidence" value="ECO:0007669"/>
    <property type="project" value="UniProtKB-SubCell"/>
</dbReference>
<evidence type="ECO:0000256" key="7">
    <source>
        <dbReference type="ARBA" id="ARBA00023170"/>
    </source>
</evidence>
<feature type="transmembrane region" description="Helical" evidence="9">
    <location>
        <begin position="147"/>
        <end position="172"/>
    </location>
</feature>
<evidence type="ECO:0000256" key="2">
    <source>
        <dbReference type="ARBA" id="ARBA00022475"/>
    </source>
</evidence>
<accession>A0A9Q1C9Y2</accession>
<evidence type="ECO:0000256" key="4">
    <source>
        <dbReference type="ARBA" id="ARBA00022989"/>
    </source>
</evidence>
<comment type="caution">
    <text evidence="11">The sequence shown here is derived from an EMBL/GenBank/DDBJ whole genome shotgun (WGS) entry which is preliminary data.</text>
</comment>
<keyword evidence="12" id="KW-1185">Reference proteome</keyword>
<feature type="domain" description="G-protein coupled receptors family 1 profile" evidence="10">
    <location>
        <begin position="47"/>
        <end position="217"/>
    </location>
</feature>
<dbReference type="SUPFAM" id="SSF81321">
    <property type="entry name" value="Family A G protein-coupled receptor-like"/>
    <property type="match status" value="1"/>
</dbReference>
<dbReference type="CDD" id="cd00637">
    <property type="entry name" value="7tm_classA_rhodopsin-like"/>
    <property type="match status" value="1"/>
</dbReference>
<evidence type="ECO:0000313" key="12">
    <source>
        <dbReference type="Proteomes" id="UP001152320"/>
    </source>
</evidence>
<keyword evidence="8" id="KW-0807">Transducer</keyword>
<evidence type="ECO:0000259" key="10">
    <source>
        <dbReference type="PROSITE" id="PS50262"/>
    </source>
</evidence>
<evidence type="ECO:0000256" key="9">
    <source>
        <dbReference type="SAM" id="Phobius"/>
    </source>
</evidence>
<dbReference type="PRINTS" id="PR00237">
    <property type="entry name" value="GPCRRHODOPSN"/>
</dbReference>
<dbReference type="GO" id="GO:0004930">
    <property type="term" value="F:G protein-coupled receptor activity"/>
    <property type="evidence" value="ECO:0007669"/>
    <property type="project" value="UniProtKB-KW"/>
</dbReference>